<dbReference type="PANTHER" id="PTHR37784:SF2">
    <property type="entry name" value="HIGH-OSMOLARITY-INDUCED TRANSCRIPTION PROTEIN 1"/>
    <property type="match status" value="1"/>
</dbReference>
<dbReference type="Proteomes" id="UP001149074">
    <property type="component" value="Unassembled WGS sequence"/>
</dbReference>
<dbReference type="GO" id="GO:0000978">
    <property type="term" value="F:RNA polymerase II cis-regulatory region sequence-specific DNA binding"/>
    <property type="evidence" value="ECO:0007669"/>
    <property type="project" value="TreeGrafter"/>
</dbReference>
<dbReference type="InterPro" id="IPR031872">
    <property type="entry name" value="NDC10_II"/>
</dbReference>
<dbReference type="InterPro" id="IPR022210">
    <property type="entry name" value="TF_GCR1-like"/>
</dbReference>
<organism evidence="3 4">
    <name type="scientific">Penicillium argentinense</name>
    <dbReference type="NCBI Taxonomy" id="1131581"/>
    <lineage>
        <taxon>Eukaryota</taxon>
        <taxon>Fungi</taxon>
        <taxon>Dikarya</taxon>
        <taxon>Ascomycota</taxon>
        <taxon>Pezizomycotina</taxon>
        <taxon>Eurotiomycetes</taxon>
        <taxon>Eurotiomycetidae</taxon>
        <taxon>Eurotiales</taxon>
        <taxon>Aspergillaceae</taxon>
        <taxon>Penicillium</taxon>
    </lineage>
</organism>
<dbReference type="GeneID" id="81354419"/>
<dbReference type="OrthoDB" id="4325529at2759"/>
<feature type="domain" description="Transcription activator GCR1-like" evidence="1">
    <location>
        <begin position="664"/>
        <end position="742"/>
    </location>
</feature>
<sequence>MALSSPSTPCSSPPSSQTQELAQIELQDRLNLHSIKALHYMRSQRPKNTSKAYVNKHKEWQVKEHPCDLVSSSYEKLNEMLQSFCKKQGFPDGELVTEKKLVYFLDTEVLNRPLRSSQYKKDRTRPDGSKVEQTLGSNSITQYINAIVDLWKFQKSIGTNSFPNPRGYAVSALMTGRLHKESERKREQYLDRAAGTLQDGYSKDKIKDFVRYCWQGWRTKDLKHRKPQAQESYLRTAVDFLFSHNMLLRGESRRQLQFPDLFTISLPNEGPTPCWPMIMIMNNGKTNQFGRLQYMGVMRHQDPLLCTMSQAAFYLFYRWQIVGESPPRFRSRPEWYNFHFFKGSDREKPISYEIQLKWANEVYKAINLSTDKKTHAGRAQGTKQAELEGVEENQIRRAGQWNQDALTNCYLTHLPRKFLRSMAGFQPDAIGNYYLPRAKIQPPDSLVRALWPWIDQWLAWFQSNDPTNEPPSGATSQEQEDRDDMAAQGFFRLLNQLRIILLQDSVLLQAQFPRHSMWDDPIFAREDYTAFAEQIRQSLLCTETPQEIQLRQTLPIIADRLSVLQKDIHQVVDLHGYQAHEQLRKISRQLHDLLSGHVTFAVRAMDTSIIEARTPDSDSFTPSSQLAACLSEASSLQPPVDKQQLLPQGIDTPSSLLSPSRSLYSLSRTIQTVPEVWREWTCGLGANPSVQSLERSYGATWRPSSRERVMFCRRKVIIDEIYARYGKGLSLDAAVEELELVRCRGKLSLYQLSQLLSKAR</sequence>
<dbReference type="InterPro" id="IPR038279">
    <property type="entry name" value="Ndc10_dom2_sf"/>
</dbReference>
<dbReference type="GO" id="GO:0000981">
    <property type="term" value="F:DNA-binding transcription factor activity, RNA polymerase II-specific"/>
    <property type="evidence" value="ECO:0007669"/>
    <property type="project" value="TreeGrafter"/>
</dbReference>
<evidence type="ECO:0000313" key="3">
    <source>
        <dbReference type="EMBL" id="KAJ5110301.1"/>
    </source>
</evidence>
<dbReference type="GO" id="GO:0060963">
    <property type="term" value="P:positive regulation of ribosomal protein gene transcription by RNA polymerase II"/>
    <property type="evidence" value="ECO:0007669"/>
    <property type="project" value="TreeGrafter"/>
</dbReference>
<proteinExistence type="predicted"/>
<dbReference type="Gene3D" id="1.10.443.20">
    <property type="entry name" value="Centromere DNA-binding protein complex CBF3 subunit, domain 2"/>
    <property type="match status" value="1"/>
</dbReference>
<dbReference type="PANTHER" id="PTHR37784">
    <property type="entry name" value="PROTEIN MSN1"/>
    <property type="match status" value="1"/>
</dbReference>
<accession>A0A9W9G1J5</accession>
<dbReference type="Pfam" id="PF12550">
    <property type="entry name" value="GCR1_C"/>
    <property type="match status" value="1"/>
</dbReference>
<reference evidence="3" key="1">
    <citation type="submission" date="2022-11" db="EMBL/GenBank/DDBJ databases">
        <authorList>
            <person name="Petersen C."/>
        </authorList>
    </citation>
    <scope>NUCLEOTIDE SEQUENCE</scope>
    <source>
        <strain evidence="3">IBT 30761</strain>
    </source>
</reference>
<dbReference type="EMBL" id="JAPQKI010000003">
    <property type="protein sequence ID" value="KAJ5110301.1"/>
    <property type="molecule type" value="Genomic_DNA"/>
</dbReference>
<keyword evidence="4" id="KW-1185">Reference proteome</keyword>
<dbReference type="RefSeq" id="XP_056478412.1">
    <property type="nucleotide sequence ID" value="XM_056615440.1"/>
</dbReference>
<protein>
    <submittedName>
        <fullName evidence="3">Short-chain dehydrogenase</fullName>
    </submittedName>
</protein>
<gene>
    <name evidence="3" type="ORF">N7532_002946</name>
</gene>
<dbReference type="Pfam" id="PF16787">
    <property type="entry name" value="NDC10_II"/>
    <property type="match status" value="1"/>
</dbReference>
<name>A0A9W9G1J5_9EURO</name>
<dbReference type="AlphaFoldDB" id="A0A9W9G1J5"/>
<comment type="caution">
    <text evidence="3">The sequence shown here is derived from an EMBL/GenBank/DDBJ whole genome shotgun (WGS) entry which is preliminary data.</text>
</comment>
<evidence type="ECO:0000259" key="2">
    <source>
        <dbReference type="Pfam" id="PF16787"/>
    </source>
</evidence>
<reference evidence="3" key="2">
    <citation type="journal article" date="2023" name="IMA Fungus">
        <title>Comparative genomic study of the Penicillium genus elucidates a diverse pangenome and 15 lateral gene transfer events.</title>
        <authorList>
            <person name="Petersen C."/>
            <person name="Sorensen T."/>
            <person name="Nielsen M.R."/>
            <person name="Sondergaard T.E."/>
            <person name="Sorensen J.L."/>
            <person name="Fitzpatrick D.A."/>
            <person name="Frisvad J.C."/>
            <person name="Nielsen K.L."/>
        </authorList>
    </citation>
    <scope>NUCLEOTIDE SEQUENCE</scope>
    <source>
        <strain evidence="3">IBT 30761</strain>
    </source>
</reference>
<evidence type="ECO:0000259" key="1">
    <source>
        <dbReference type="Pfam" id="PF12550"/>
    </source>
</evidence>
<evidence type="ECO:0000313" key="4">
    <source>
        <dbReference type="Proteomes" id="UP001149074"/>
    </source>
</evidence>
<dbReference type="InterPro" id="IPR052146">
    <property type="entry name" value="HOT1"/>
</dbReference>
<feature type="domain" description="Ndc10" evidence="2">
    <location>
        <begin position="154"/>
        <end position="528"/>
    </location>
</feature>